<dbReference type="EMBL" id="JAUPFM010000015">
    <property type="protein sequence ID" value="KAK2828452.1"/>
    <property type="molecule type" value="Genomic_DNA"/>
</dbReference>
<feature type="compositionally biased region" description="Basic and acidic residues" evidence="1">
    <location>
        <begin position="8"/>
        <end position="21"/>
    </location>
</feature>
<comment type="caution">
    <text evidence="2">The sequence shown here is derived from an EMBL/GenBank/DDBJ whole genome shotgun (WGS) entry which is preliminary data.</text>
</comment>
<evidence type="ECO:0000313" key="2">
    <source>
        <dbReference type="EMBL" id="KAK2828452.1"/>
    </source>
</evidence>
<protein>
    <submittedName>
        <fullName evidence="2">Uncharacterized protein</fullName>
    </submittedName>
</protein>
<feature type="region of interest" description="Disordered" evidence="1">
    <location>
        <begin position="53"/>
        <end position="79"/>
    </location>
</feature>
<reference evidence="2" key="1">
    <citation type="submission" date="2023-07" db="EMBL/GenBank/DDBJ databases">
        <title>Chromosome-level Genome Assembly of Striped Snakehead (Channa striata).</title>
        <authorList>
            <person name="Liu H."/>
        </authorList>
    </citation>
    <scope>NUCLEOTIDE SEQUENCE</scope>
    <source>
        <strain evidence="2">Gz</strain>
        <tissue evidence="2">Muscle</tissue>
    </source>
</reference>
<accession>A0AA88M3B5</accession>
<gene>
    <name evidence="2" type="ORF">Q5P01_019486</name>
</gene>
<evidence type="ECO:0000256" key="1">
    <source>
        <dbReference type="SAM" id="MobiDB-lite"/>
    </source>
</evidence>
<evidence type="ECO:0000313" key="3">
    <source>
        <dbReference type="Proteomes" id="UP001187415"/>
    </source>
</evidence>
<name>A0AA88M3B5_CHASR</name>
<organism evidence="2 3">
    <name type="scientific">Channa striata</name>
    <name type="common">Snakehead murrel</name>
    <name type="synonym">Ophicephalus striatus</name>
    <dbReference type="NCBI Taxonomy" id="64152"/>
    <lineage>
        <taxon>Eukaryota</taxon>
        <taxon>Metazoa</taxon>
        <taxon>Chordata</taxon>
        <taxon>Craniata</taxon>
        <taxon>Vertebrata</taxon>
        <taxon>Euteleostomi</taxon>
        <taxon>Actinopterygii</taxon>
        <taxon>Neopterygii</taxon>
        <taxon>Teleostei</taxon>
        <taxon>Neoteleostei</taxon>
        <taxon>Acanthomorphata</taxon>
        <taxon>Anabantaria</taxon>
        <taxon>Anabantiformes</taxon>
        <taxon>Channoidei</taxon>
        <taxon>Channidae</taxon>
        <taxon>Channa</taxon>
    </lineage>
</organism>
<dbReference type="AlphaFoldDB" id="A0AA88M3B5"/>
<sequence>MGRTTSHKTSEGDGNSKKELCNDNGTDVEPMPLPAMVQLLQELPNIIRITSTRGNLPVTKDPPQEASFGHYNPGQASRPHQVELESWLTPHPALSQECSDGSDCSHHTTFQFVT</sequence>
<proteinExistence type="predicted"/>
<keyword evidence="3" id="KW-1185">Reference proteome</keyword>
<dbReference type="Proteomes" id="UP001187415">
    <property type="component" value="Unassembled WGS sequence"/>
</dbReference>
<feature type="region of interest" description="Disordered" evidence="1">
    <location>
        <begin position="1"/>
        <end position="29"/>
    </location>
</feature>